<comment type="caution">
    <text evidence="1">The sequence shown here is derived from an EMBL/GenBank/DDBJ whole genome shotgun (WGS) entry which is preliminary data.</text>
</comment>
<name>A0A6V7WA73_MELEN</name>
<reference evidence="1 2" key="1">
    <citation type="submission" date="2020-08" db="EMBL/GenBank/DDBJ databases">
        <authorList>
            <person name="Koutsovoulos G."/>
            <person name="Danchin GJ E."/>
        </authorList>
    </citation>
    <scope>NUCLEOTIDE SEQUENCE [LARGE SCALE GENOMIC DNA]</scope>
</reference>
<gene>
    <name evidence="1" type="ORF">MENT_LOCUS36298</name>
</gene>
<accession>A0A6V7WA73</accession>
<proteinExistence type="predicted"/>
<dbReference type="Proteomes" id="UP000580250">
    <property type="component" value="Unassembled WGS sequence"/>
</dbReference>
<dbReference type="EMBL" id="CAJEWN010000485">
    <property type="protein sequence ID" value="CAD2183972.1"/>
    <property type="molecule type" value="Genomic_DNA"/>
</dbReference>
<organism evidence="1 2">
    <name type="scientific">Meloidogyne enterolobii</name>
    <name type="common">Root-knot nematode worm</name>
    <name type="synonym">Meloidogyne mayaguensis</name>
    <dbReference type="NCBI Taxonomy" id="390850"/>
    <lineage>
        <taxon>Eukaryota</taxon>
        <taxon>Metazoa</taxon>
        <taxon>Ecdysozoa</taxon>
        <taxon>Nematoda</taxon>
        <taxon>Chromadorea</taxon>
        <taxon>Rhabditida</taxon>
        <taxon>Tylenchina</taxon>
        <taxon>Tylenchomorpha</taxon>
        <taxon>Tylenchoidea</taxon>
        <taxon>Meloidogynidae</taxon>
        <taxon>Meloidogyninae</taxon>
        <taxon>Meloidogyne</taxon>
    </lineage>
</organism>
<protein>
    <submittedName>
        <fullName evidence="1">Uncharacterized protein</fullName>
    </submittedName>
</protein>
<evidence type="ECO:0000313" key="1">
    <source>
        <dbReference type="EMBL" id="CAD2183972.1"/>
    </source>
</evidence>
<evidence type="ECO:0000313" key="2">
    <source>
        <dbReference type="Proteomes" id="UP000580250"/>
    </source>
</evidence>
<sequence length="51" mass="5819">MIGGWINIDDRGIKRMRSYQGSVSIDLNGLYLKVGLPKWHDSDEKIESGLR</sequence>
<dbReference type="AlphaFoldDB" id="A0A6V7WA73"/>